<keyword evidence="4 6" id="KW-1133">Transmembrane helix</keyword>
<organism evidence="7 8">
    <name type="scientific">Candidatus Methylomirabilis limnetica</name>
    <dbReference type="NCBI Taxonomy" id="2033718"/>
    <lineage>
        <taxon>Bacteria</taxon>
        <taxon>Candidatus Methylomirabilota</taxon>
        <taxon>Candidatus Methylomirabilia</taxon>
        <taxon>Candidatus Methylomirabilales</taxon>
        <taxon>Candidatus Methylomirabilaceae</taxon>
        <taxon>Candidatus Methylomirabilis</taxon>
    </lineage>
</organism>
<comment type="caution">
    <text evidence="7">The sequence shown here is derived from an EMBL/GenBank/DDBJ whole genome shotgun (WGS) entry which is preliminary data.</text>
</comment>
<feature type="transmembrane region" description="Helical" evidence="6">
    <location>
        <begin position="129"/>
        <end position="149"/>
    </location>
</feature>
<evidence type="ECO:0000256" key="4">
    <source>
        <dbReference type="ARBA" id="ARBA00022989"/>
    </source>
</evidence>
<evidence type="ECO:0000256" key="2">
    <source>
        <dbReference type="ARBA" id="ARBA00022475"/>
    </source>
</evidence>
<dbReference type="InterPro" id="IPR022791">
    <property type="entry name" value="L-PG_synthase/AglD"/>
</dbReference>
<evidence type="ECO:0000256" key="5">
    <source>
        <dbReference type="ARBA" id="ARBA00023136"/>
    </source>
</evidence>
<keyword evidence="8" id="KW-1185">Reference proteome</keyword>
<feature type="transmembrane region" description="Helical" evidence="6">
    <location>
        <begin position="212"/>
        <end position="234"/>
    </location>
</feature>
<evidence type="ECO:0000256" key="1">
    <source>
        <dbReference type="ARBA" id="ARBA00004651"/>
    </source>
</evidence>
<dbReference type="PANTHER" id="PTHR40277:SF1">
    <property type="entry name" value="BLL5419 PROTEIN"/>
    <property type="match status" value="1"/>
</dbReference>
<feature type="transmembrane region" description="Helical" evidence="6">
    <location>
        <begin position="289"/>
        <end position="314"/>
    </location>
</feature>
<feature type="transmembrane region" description="Helical" evidence="6">
    <location>
        <begin position="246"/>
        <end position="268"/>
    </location>
</feature>
<evidence type="ECO:0000313" key="7">
    <source>
        <dbReference type="EMBL" id="PTL36675.1"/>
    </source>
</evidence>
<dbReference type="PANTHER" id="PTHR40277">
    <property type="entry name" value="BLL5419 PROTEIN"/>
    <property type="match status" value="1"/>
</dbReference>
<comment type="subcellular location">
    <subcellularLocation>
        <location evidence="1">Cell membrane</location>
        <topology evidence="1">Multi-pass membrane protein</topology>
    </subcellularLocation>
</comment>
<evidence type="ECO:0000256" key="6">
    <source>
        <dbReference type="SAM" id="Phobius"/>
    </source>
</evidence>
<keyword evidence="5 6" id="KW-0472">Membrane</keyword>
<proteinExistence type="predicted"/>
<dbReference type="EMBL" id="NVQC01000013">
    <property type="protein sequence ID" value="PTL36675.1"/>
    <property type="molecule type" value="Genomic_DNA"/>
</dbReference>
<reference evidence="7 8" key="1">
    <citation type="submission" date="2017-09" db="EMBL/GenBank/DDBJ databases">
        <title>Bloom of a denitrifying methanotroph, Candidatus Methylomirabilis limnetica, in a deep stratified lake.</title>
        <authorList>
            <person name="Graf J.S."/>
            <person name="Marchant H.K."/>
            <person name="Tienken D."/>
            <person name="Hach P.F."/>
            <person name="Brand A."/>
            <person name="Schubert C.J."/>
            <person name="Kuypers M.M."/>
            <person name="Milucka J."/>
        </authorList>
    </citation>
    <scope>NUCLEOTIDE SEQUENCE [LARGE SCALE GENOMIC DNA]</scope>
    <source>
        <strain evidence="7 8">Zug</strain>
    </source>
</reference>
<reference evidence="8" key="2">
    <citation type="journal article" date="2018" name="Environ. Microbiol.">
        <title>Bloom of a denitrifying methanotroph, 'Candidatus Methylomirabilis limnetica', in a deep stratified lake.</title>
        <authorList>
            <person name="Graf J.S."/>
            <person name="Mayr M.J."/>
            <person name="Marchant H.K."/>
            <person name="Tienken D."/>
            <person name="Hach P.F."/>
            <person name="Brand A."/>
            <person name="Schubert C.J."/>
            <person name="Kuypers M.M."/>
            <person name="Milucka J."/>
        </authorList>
    </citation>
    <scope>NUCLEOTIDE SEQUENCE [LARGE SCALE GENOMIC DNA]</scope>
    <source>
        <strain evidence="8">Zug</strain>
    </source>
</reference>
<keyword evidence="3 6" id="KW-0812">Transmembrane</keyword>
<feature type="transmembrane region" description="Helical" evidence="6">
    <location>
        <begin position="155"/>
        <end position="176"/>
    </location>
</feature>
<keyword evidence="2" id="KW-1003">Cell membrane</keyword>
<evidence type="ECO:0008006" key="9">
    <source>
        <dbReference type="Google" id="ProtNLM"/>
    </source>
</evidence>
<protein>
    <recommendedName>
        <fullName evidence="9">TIGR00374 family protein</fullName>
    </recommendedName>
</protein>
<evidence type="ECO:0000256" key="3">
    <source>
        <dbReference type="ARBA" id="ARBA00022692"/>
    </source>
</evidence>
<gene>
    <name evidence="7" type="ORF">CLG94_03065</name>
</gene>
<evidence type="ECO:0000313" key="8">
    <source>
        <dbReference type="Proteomes" id="UP000241436"/>
    </source>
</evidence>
<feature type="transmembrane region" description="Helical" evidence="6">
    <location>
        <begin position="16"/>
        <end position="35"/>
    </location>
</feature>
<dbReference type="Pfam" id="PF03706">
    <property type="entry name" value="LPG_synthase_TM"/>
    <property type="match status" value="1"/>
</dbReference>
<name>A0A2T4TZX6_9BACT</name>
<sequence length="317" mass="35635">MFQRGETPVAKTSFRWLRLIGILLFIWIVFQINWITVWKLLKEIRPVYVVGYFVVFFIAVLLKVVRLRWFLYRLGYRVAFRDVYQSVIEPAFYGMVTPARIGEFSKVMYLTRFGLSARLAWGVVLMERLVDFSVLLMASVAGVFYFMIFGVETRGLTLVVFLALVVVLYVCLINIGGLSRLGSRVMGLFPWKHPAYNDLSSLGEGLARLGRLAASLFFPFSLAILILSFVQLWFLGLALEVSVSGLYLGLAYASSSLVSLLPLSVGGLGTREAVYIGLLHRQGVSSDMAITISLLDGLVFSMMAQLILLIPIAWKRN</sequence>
<feature type="transmembrane region" description="Helical" evidence="6">
    <location>
        <begin position="47"/>
        <end position="65"/>
    </location>
</feature>
<dbReference type="Proteomes" id="UP000241436">
    <property type="component" value="Unassembled WGS sequence"/>
</dbReference>
<dbReference type="GO" id="GO:0005886">
    <property type="term" value="C:plasma membrane"/>
    <property type="evidence" value="ECO:0007669"/>
    <property type="project" value="UniProtKB-SubCell"/>
</dbReference>
<accession>A0A2T4TZX6</accession>
<dbReference type="AlphaFoldDB" id="A0A2T4TZX6"/>